<feature type="domain" description="ETS" evidence="5">
    <location>
        <begin position="18"/>
        <end position="99"/>
    </location>
</feature>
<evidence type="ECO:0000256" key="2">
    <source>
        <dbReference type="ARBA" id="ARBA00023125"/>
    </source>
</evidence>
<keyword evidence="3" id="KW-0539">Nucleus</keyword>
<evidence type="ECO:0000313" key="6">
    <source>
        <dbReference type="Proteomes" id="UP001652625"/>
    </source>
</evidence>
<dbReference type="SMART" id="SM00413">
    <property type="entry name" value="ETS"/>
    <property type="match status" value="1"/>
</dbReference>
<feature type="compositionally biased region" description="Low complexity" evidence="4">
    <location>
        <begin position="155"/>
        <end position="171"/>
    </location>
</feature>
<protein>
    <submittedName>
        <fullName evidence="7">ETS domain-containing protein Elk-3-like</fullName>
    </submittedName>
</protein>
<dbReference type="InterPro" id="IPR046328">
    <property type="entry name" value="ETS_fam"/>
</dbReference>
<dbReference type="Pfam" id="PF00178">
    <property type="entry name" value="Ets"/>
    <property type="match status" value="1"/>
</dbReference>
<dbReference type="InterPro" id="IPR000418">
    <property type="entry name" value="Ets_dom"/>
</dbReference>
<proteinExistence type="inferred from homology"/>
<dbReference type="InterPro" id="IPR036390">
    <property type="entry name" value="WH_DNA-bd_sf"/>
</dbReference>
<dbReference type="PROSITE" id="PS00346">
    <property type="entry name" value="ETS_DOMAIN_2"/>
    <property type="match status" value="1"/>
</dbReference>
<reference evidence="6" key="1">
    <citation type="submission" date="2025-05" db="UniProtKB">
        <authorList>
            <consortium name="RefSeq"/>
        </authorList>
    </citation>
    <scope>NUCLEOTIDE SEQUENCE [LARGE SCALE GENOMIC DNA]</scope>
</reference>
<evidence type="ECO:0000313" key="7">
    <source>
        <dbReference type="RefSeq" id="XP_065647210.1"/>
    </source>
</evidence>
<evidence type="ECO:0000259" key="5">
    <source>
        <dbReference type="PROSITE" id="PS50061"/>
    </source>
</evidence>
<dbReference type="SUPFAM" id="SSF46785">
    <property type="entry name" value="Winged helix' DNA-binding domain"/>
    <property type="match status" value="1"/>
</dbReference>
<comment type="similarity">
    <text evidence="1 3">Belongs to the ETS family.</text>
</comment>
<feature type="region of interest" description="Disordered" evidence="4">
    <location>
        <begin position="153"/>
        <end position="182"/>
    </location>
</feature>
<dbReference type="PANTHER" id="PTHR11849">
    <property type="entry name" value="ETS"/>
    <property type="match status" value="1"/>
</dbReference>
<sequence length="488" mass="56974">MFSKPDDQVLKKPPRCLVHLWEFLLEMLMDDSFTSIIEWTDEKNGEFKIKNCEVIAKKWGKRKQKYNMNYDKLSRSLRYYYKKDIIQKVSGRRFVYKFIQNSEMRRAVDTIKTSMIRQGRRNVSVGPFPSHQISTEKTTILKQSNSYTNENIFYQSSPSSQQSSESYQSSSPSPPPNEPEVFFNTDKKLNIFETPNSLLFSNNYIKNNYREEKSSFFDLSIASDVERTLHPPSYDNEKQLLDYSNTSTMNESSHNKAFCRENKSDNPILSKSDVSSEQFRFQDQIMNDYNEMRQKSALKSKTFNDTNLLENNYYKENKNNYSCFSLEHSVQANQHFQYNRPFFENYDTIKKLKPIETANEFKFNTRSKIYVPKSVSSSIVKPSVIRLSEVLQSLNDAQHESDQNKKYDSTKITKSDELFFTYPVINRLLQSKDVNAQSSASPRVSPDISAYQLPPGYVLRKHVPLIDASTQTTHVSEQYTTSVITSRK</sequence>
<reference evidence="7" key="2">
    <citation type="submission" date="2025-08" db="UniProtKB">
        <authorList>
            <consortium name="RefSeq"/>
        </authorList>
    </citation>
    <scope>IDENTIFICATION</scope>
</reference>
<dbReference type="GeneID" id="136076994"/>
<accession>A0ABM4BE28</accession>
<keyword evidence="6" id="KW-1185">Reference proteome</keyword>
<dbReference type="Proteomes" id="UP001652625">
    <property type="component" value="Chromosome 02"/>
</dbReference>
<keyword evidence="2 3" id="KW-0238">DNA-binding</keyword>
<dbReference type="RefSeq" id="XP_065647210.1">
    <property type="nucleotide sequence ID" value="XM_065791138.1"/>
</dbReference>
<evidence type="ECO:0000256" key="3">
    <source>
        <dbReference type="RuleBase" id="RU004019"/>
    </source>
</evidence>
<dbReference type="PROSITE" id="PS50061">
    <property type="entry name" value="ETS_DOMAIN_3"/>
    <property type="match status" value="1"/>
</dbReference>
<organism evidence="6 7">
    <name type="scientific">Hydra vulgaris</name>
    <name type="common">Hydra</name>
    <name type="synonym">Hydra attenuata</name>
    <dbReference type="NCBI Taxonomy" id="6087"/>
    <lineage>
        <taxon>Eukaryota</taxon>
        <taxon>Metazoa</taxon>
        <taxon>Cnidaria</taxon>
        <taxon>Hydrozoa</taxon>
        <taxon>Hydroidolina</taxon>
        <taxon>Anthoathecata</taxon>
        <taxon>Aplanulata</taxon>
        <taxon>Hydridae</taxon>
        <taxon>Hydra</taxon>
    </lineage>
</organism>
<dbReference type="PRINTS" id="PR00454">
    <property type="entry name" value="ETSDOMAIN"/>
</dbReference>
<comment type="subcellular location">
    <subcellularLocation>
        <location evidence="3">Nucleus</location>
    </subcellularLocation>
</comment>
<name>A0ABM4BE28_HYDVU</name>
<dbReference type="PANTHER" id="PTHR11849:SF133">
    <property type="entry name" value="ETS DOMAIN-CONTAINING PROTEIN"/>
    <property type="match status" value="1"/>
</dbReference>
<dbReference type="Gene3D" id="1.10.10.10">
    <property type="entry name" value="Winged helix-like DNA-binding domain superfamily/Winged helix DNA-binding domain"/>
    <property type="match status" value="1"/>
</dbReference>
<dbReference type="InterPro" id="IPR036388">
    <property type="entry name" value="WH-like_DNA-bd_sf"/>
</dbReference>
<evidence type="ECO:0000256" key="4">
    <source>
        <dbReference type="SAM" id="MobiDB-lite"/>
    </source>
</evidence>
<evidence type="ECO:0000256" key="1">
    <source>
        <dbReference type="ARBA" id="ARBA00005562"/>
    </source>
</evidence>
<gene>
    <name evidence="7" type="primary">LOC136076994</name>
</gene>